<gene>
    <name evidence="2" type="ORF">PILCRDRAFT_816434</name>
</gene>
<dbReference type="InParanoid" id="A0A0C3C9T6"/>
<dbReference type="EMBL" id="KN832982">
    <property type="protein sequence ID" value="KIM86477.1"/>
    <property type="molecule type" value="Genomic_DNA"/>
</dbReference>
<keyword evidence="3" id="KW-1185">Reference proteome</keyword>
<dbReference type="OrthoDB" id="2974017at2759"/>
<feature type="region of interest" description="Disordered" evidence="1">
    <location>
        <begin position="1"/>
        <end position="151"/>
    </location>
</feature>
<accession>A0A0C3C9T6</accession>
<proteinExistence type="predicted"/>
<evidence type="ECO:0000256" key="1">
    <source>
        <dbReference type="SAM" id="MobiDB-lite"/>
    </source>
</evidence>
<feature type="compositionally biased region" description="Low complexity" evidence="1">
    <location>
        <begin position="45"/>
        <end position="58"/>
    </location>
</feature>
<name>A0A0C3C9T6_PILCF</name>
<feature type="compositionally biased region" description="Low complexity" evidence="1">
    <location>
        <begin position="140"/>
        <end position="151"/>
    </location>
</feature>
<evidence type="ECO:0000313" key="3">
    <source>
        <dbReference type="Proteomes" id="UP000054166"/>
    </source>
</evidence>
<organism evidence="2 3">
    <name type="scientific">Piloderma croceum (strain F 1598)</name>
    <dbReference type="NCBI Taxonomy" id="765440"/>
    <lineage>
        <taxon>Eukaryota</taxon>
        <taxon>Fungi</taxon>
        <taxon>Dikarya</taxon>
        <taxon>Basidiomycota</taxon>
        <taxon>Agaricomycotina</taxon>
        <taxon>Agaricomycetes</taxon>
        <taxon>Agaricomycetidae</taxon>
        <taxon>Atheliales</taxon>
        <taxon>Atheliaceae</taxon>
        <taxon>Piloderma</taxon>
    </lineage>
</organism>
<reference evidence="2 3" key="1">
    <citation type="submission" date="2014-04" db="EMBL/GenBank/DDBJ databases">
        <authorList>
            <consortium name="DOE Joint Genome Institute"/>
            <person name="Kuo A."/>
            <person name="Tarkka M."/>
            <person name="Buscot F."/>
            <person name="Kohler A."/>
            <person name="Nagy L.G."/>
            <person name="Floudas D."/>
            <person name="Copeland A."/>
            <person name="Barry K.W."/>
            <person name="Cichocki N."/>
            <person name="Veneault-Fourrey C."/>
            <person name="LaButti K."/>
            <person name="Lindquist E.A."/>
            <person name="Lipzen A."/>
            <person name="Lundell T."/>
            <person name="Morin E."/>
            <person name="Murat C."/>
            <person name="Sun H."/>
            <person name="Tunlid A."/>
            <person name="Henrissat B."/>
            <person name="Grigoriev I.V."/>
            <person name="Hibbett D.S."/>
            <person name="Martin F."/>
            <person name="Nordberg H.P."/>
            <person name="Cantor M.N."/>
            <person name="Hua S.X."/>
        </authorList>
    </citation>
    <scope>NUCLEOTIDE SEQUENCE [LARGE SCALE GENOMIC DNA]</scope>
    <source>
        <strain evidence="2 3">F 1598</strain>
    </source>
</reference>
<reference evidence="3" key="2">
    <citation type="submission" date="2015-01" db="EMBL/GenBank/DDBJ databases">
        <title>Evolutionary Origins and Diversification of the Mycorrhizal Mutualists.</title>
        <authorList>
            <consortium name="DOE Joint Genome Institute"/>
            <consortium name="Mycorrhizal Genomics Consortium"/>
            <person name="Kohler A."/>
            <person name="Kuo A."/>
            <person name="Nagy L.G."/>
            <person name="Floudas D."/>
            <person name="Copeland A."/>
            <person name="Barry K.W."/>
            <person name="Cichocki N."/>
            <person name="Veneault-Fourrey C."/>
            <person name="LaButti K."/>
            <person name="Lindquist E.A."/>
            <person name="Lipzen A."/>
            <person name="Lundell T."/>
            <person name="Morin E."/>
            <person name="Murat C."/>
            <person name="Riley R."/>
            <person name="Ohm R."/>
            <person name="Sun H."/>
            <person name="Tunlid A."/>
            <person name="Henrissat B."/>
            <person name="Grigoriev I.V."/>
            <person name="Hibbett D.S."/>
            <person name="Martin F."/>
        </authorList>
    </citation>
    <scope>NUCLEOTIDE SEQUENCE [LARGE SCALE GENOMIC DNA]</scope>
    <source>
        <strain evidence="3">F 1598</strain>
    </source>
</reference>
<dbReference type="AlphaFoldDB" id="A0A0C3C9T6"/>
<feature type="compositionally biased region" description="Low complexity" evidence="1">
    <location>
        <begin position="24"/>
        <end position="37"/>
    </location>
</feature>
<feature type="compositionally biased region" description="Polar residues" evidence="1">
    <location>
        <begin position="1"/>
        <end position="15"/>
    </location>
</feature>
<dbReference type="HOGENOM" id="CLU_033651_3_0_1"/>
<protein>
    <submittedName>
        <fullName evidence="2">Uncharacterized protein</fullName>
    </submittedName>
</protein>
<feature type="compositionally biased region" description="Polar residues" evidence="1">
    <location>
        <begin position="74"/>
        <end position="87"/>
    </location>
</feature>
<dbReference type="Proteomes" id="UP000054166">
    <property type="component" value="Unassembled WGS sequence"/>
</dbReference>
<evidence type="ECO:0000313" key="2">
    <source>
        <dbReference type="EMBL" id="KIM86477.1"/>
    </source>
</evidence>
<sequence>MSTRRTNPFTSSASVSTRRDSGRSARASASTADAAAAPTDIGNEPSSSPHSPLESNRSVSKRRDSPRTSTSTSNITGSPTYNATGSPPCSPNEPDLPIANDRSERRVRGSSASFPSTSSTTPPESEATFERTETPPTPPSDTVSVTESPVEITRPAGQRYIYYRVYAEDGAISTSHPVYSDDPYLGRIPAKLVTPPQTAINLRHCLSGAENIDEDIPTILFTSASSQTPMDDTDRVPILAHPGPGCTPDDPMALVVIFPEDRRPLESAVPEADIVSQEMLTPFETEYLYYQVYKKRGAVPSKQPTNPDDPYVGHISVDSVPPPHTAKSIIRCISKVEQIENSMQSQLFVNISSESPIDEGYISILTSDRPGSTPEDPLAFVEPYPPFTNPMRVITSWSSSSYPGWLVTRAGEILRTTSDAPRNQPVVTVWGPKQLLAYEAVNDTGKMGFVLANSVEPVDDDATGII</sequence>
<feature type="compositionally biased region" description="Low complexity" evidence="1">
    <location>
        <begin position="110"/>
        <end position="126"/>
    </location>
</feature>